<sequence length="241" mass="26901">MPSGRLELNSFQTGLLISHLQTFPPWHINHSTALSKSQESSLIPLFSSSPHQSTSQFCRLRLHPLHPNPSHHHLSPRLLHNLLSGSSASILDHTPLSPGSARFALFLLCCSGALLSSHTAPYMLGPDKQQAIIKELRSSFEKLLNDYQQEERGGPERSQYQMPYFGSEPPAAIQQGLLSHLPYCRAIKPSFHNETQVVAVTDHLSKLEFRHEPETKVSVPTESFKCKKASSCLFLKSFQSV</sequence>
<dbReference type="PANTHER" id="PTHR38652:SF1">
    <property type="entry name" value="INTERLEUKIN-31"/>
    <property type="match status" value="1"/>
</dbReference>
<organism evidence="1">
    <name type="scientific">Balaenoptera musculus</name>
    <name type="common">Blue whale</name>
    <dbReference type="NCBI Taxonomy" id="9771"/>
    <lineage>
        <taxon>Eukaryota</taxon>
        <taxon>Metazoa</taxon>
        <taxon>Chordata</taxon>
        <taxon>Craniata</taxon>
        <taxon>Vertebrata</taxon>
        <taxon>Euteleostomi</taxon>
        <taxon>Mammalia</taxon>
        <taxon>Eutheria</taxon>
        <taxon>Laurasiatheria</taxon>
        <taxon>Artiodactyla</taxon>
        <taxon>Whippomorpha</taxon>
        <taxon>Cetacea</taxon>
        <taxon>Mysticeti</taxon>
        <taxon>Balaenopteridae</taxon>
        <taxon>Balaenoptera</taxon>
    </lineage>
</organism>
<evidence type="ECO:0000313" key="1">
    <source>
        <dbReference type="Ensembl" id="ENSBMSP00010017120.1"/>
    </source>
</evidence>
<dbReference type="Pfam" id="PF15209">
    <property type="entry name" value="IL31"/>
    <property type="match status" value="1"/>
</dbReference>
<accession>A0A8C0DAD5</accession>
<dbReference type="InterPro" id="IPR027987">
    <property type="entry name" value="IL-31"/>
</dbReference>
<proteinExistence type="predicted"/>
<dbReference type="GO" id="GO:0005126">
    <property type="term" value="F:cytokine receptor binding"/>
    <property type="evidence" value="ECO:0007669"/>
    <property type="project" value="TreeGrafter"/>
</dbReference>
<name>A0A8C0DAD5_BALMU</name>
<dbReference type="PANTHER" id="PTHR38652">
    <property type="entry name" value="INTERLEUKIN-31"/>
    <property type="match status" value="1"/>
</dbReference>
<reference evidence="1" key="1">
    <citation type="submission" date="2023-09" db="UniProtKB">
        <authorList>
            <consortium name="Ensembl"/>
        </authorList>
    </citation>
    <scope>IDENTIFICATION</scope>
</reference>
<dbReference type="GO" id="GO:0005615">
    <property type="term" value="C:extracellular space"/>
    <property type="evidence" value="ECO:0007669"/>
    <property type="project" value="TreeGrafter"/>
</dbReference>
<protein>
    <submittedName>
        <fullName evidence="1">Uncharacterized protein</fullName>
    </submittedName>
</protein>
<dbReference type="GO" id="GO:0005125">
    <property type="term" value="F:cytokine activity"/>
    <property type="evidence" value="ECO:0007669"/>
    <property type="project" value="TreeGrafter"/>
</dbReference>
<dbReference type="GeneTree" id="ENSGT00390000018074"/>
<dbReference type="Ensembl" id="ENSBMST00010018917.1">
    <property type="protein sequence ID" value="ENSBMSP00010017120.1"/>
    <property type="gene ID" value="ENSBMSG00010012442.1"/>
</dbReference>
<dbReference type="AlphaFoldDB" id="A0A8C0DAD5"/>